<evidence type="ECO:0000313" key="2">
    <source>
        <dbReference type="WBParaSite" id="Minc3s01774g26201"/>
    </source>
</evidence>
<dbReference type="AlphaFoldDB" id="A0A914MF28"/>
<name>A0A914MF28_MELIC</name>
<dbReference type="Proteomes" id="UP000887563">
    <property type="component" value="Unplaced"/>
</dbReference>
<proteinExistence type="predicted"/>
<sequence length="64" mass="7276">MASGTSGETDQDHTSYKFETAGFNASPKLLPVFMDYLLSPNLTIIYNNMERTNYCNQALPIYYN</sequence>
<protein>
    <submittedName>
        <fullName evidence="2">Uncharacterized protein</fullName>
    </submittedName>
</protein>
<accession>A0A914MF28</accession>
<dbReference type="Gene3D" id="3.30.830.10">
    <property type="entry name" value="Metalloenzyme, LuxS/M16 peptidase-like"/>
    <property type="match status" value="1"/>
</dbReference>
<organism evidence="1 2">
    <name type="scientific">Meloidogyne incognita</name>
    <name type="common">Southern root-knot nematode worm</name>
    <name type="synonym">Oxyuris incognita</name>
    <dbReference type="NCBI Taxonomy" id="6306"/>
    <lineage>
        <taxon>Eukaryota</taxon>
        <taxon>Metazoa</taxon>
        <taxon>Ecdysozoa</taxon>
        <taxon>Nematoda</taxon>
        <taxon>Chromadorea</taxon>
        <taxon>Rhabditida</taxon>
        <taxon>Tylenchina</taxon>
        <taxon>Tylenchomorpha</taxon>
        <taxon>Tylenchoidea</taxon>
        <taxon>Meloidogynidae</taxon>
        <taxon>Meloidogyninae</taxon>
        <taxon>Meloidogyne</taxon>
        <taxon>Meloidogyne incognita group</taxon>
    </lineage>
</organism>
<dbReference type="WBParaSite" id="Minc3s01774g26201">
    <property type="protein sequence ID" value="Minc3s01774g26201"/>
    <property type="gene ID" value="Minc3s01774g26201"/>
</dbReference>
<reference evidence="2" key="1">
    <citation type="submission" date="2022-11" db="UniProtKB">
        <authorList>
            <consortium name="WormBaseParasite"/>
        </authorList>
    </citation>
    <scope>IDENTIFICATION</scope>
</reference>
<evidence type="ECO:0000313" key="1">
    <source>
        <dbReference type="Proteomes" id="UP000887563"/>
    </source>
</evidence>
<keyword evidence="1" id="KW-1185">Reference proteome</keyword>